<comment type="caution">
    <text evidence="1">The sequence shown here is derived from an EMBL/GenBank/DDBJ whole genome shotgun (WGS) entry which is preliminary data.</text>
</comment>
<protein>
    <submittedName>
        <fullName evidence="1">Uncharacterized protein</fullName>
    </submittedName>
</protein>
<dbReference type="AlphaFoldDB" id="X1DMM9"/>
<proteinExistence type="predicted"/>
<organism evidence="1">
    <name type="scientific">marine sediment metagenome</name>
    <dbReference type="NCBI Taxonomy" id="412755"/>
    <lineage>
        <taxon>unclassified sequences</taxon>
        <taxon>metagenomes</taxon>
        <taxon>ecological metagenomes</taxon>
    </lineage>
</organism>
<sequence length="258" mass="25289">LVKSGGTLTLASGANFSAADGVLFSLLGDVTIGTTPANILTLNATIGTVVLASLGITGAAGSPVSLPEGATLAAGKTFTANGPVVISGAGGGSFDGDSAAVMSWAGTATLSGRARILASIFSTVGDFGKDGGGNMLWHDGTSAKIGLISPAGFFRGHAQVDFAAAAPSFTLDTQVVAPKAVADVDITANLSIQRAIAGDVTISIDEVGGAGQIGVGRVYAAPVVGTSTYLNVTFSRTRVAADTTPRAYRITVAGGGAN</sequence>
<reference evidence="1" key="1">
    <citation type="journal article" date="2014" name="Front. Microbiol.">
        <title>High frequency of phylogenetically diverse reductive dehalogenase-homologous genes in deep subseafloor sedimentary metagenomes.</title>
        <authorList>
            <person name="Kawai M."/>
            <person name="Futagami T."/>
            <person name="Toyoda A."/>
            <person name="Takaki Y."/>
            <person name="Nishi S."/>
            <person name="Hori S."/>
            <person name="Arai W."/>
            <person name="Tsubouchi T."/>
            <person name="Morono Y."/>
            <person name="Uchiyama I."/>
            <person name="Ito T."/>
            <person name="Fujiyama A."/>
            <person name="Inagaki F."/>
            <person name="Takami H."/>
        </authorList>
    </citation>
    <scope>NUCLEOTIDE SEQUENCE</scope>
    <source>
        <strain evidence="1">Expedition CK06-06</strain>
    </source>
</reference>
<feature type="non-terminal residue" evidence="1">
    <location>
        <position position="258"/>
    </location>
</feature>
<name>X1DMM9_9ZZZZ</name>
<dbReference type="EMBL" id="BART01030988">
    <property type="protein sequence ID" value="GAH09480.1"/>
    <property type="molecule type" value="Genomic_DNA"/>
</dbReference>
<feature type="non-terminal residue" evidence="1">
    <location>
        <position position="1"/>
    </location>
</feature>
<gene>
    <name evidence="1" type="ORF">S01H4_53941</name>
</gene>
<evidence type="ECO:0000313" key="1">
    <source>
        <dbReference type="EMBL" id="GAH09480.1"/>
    </source>
</evidence>
<accession>X1DMM9</accession>